<dbReference type="AlphaFoldDB" id="A0A265N575"/>
<sequence>MAVINENEKEYRFGDSGPKYLQKGPRMNFGVVVLKPGEDFNAHYHNIMEENFFVLEGELEIHIDDEIFHCKKGDFIHVEPKKVHYLINSGDTDFKAAFMLSPFQEKDKVEVDYKPHKKQLNG</sequence>
<dbReference type="InterPro" id="IPR052538">
    <property type="entry name" value="Flavonoid_dioxygenase-like"/>
</dbReference>
<proteinExistence type="predicted"/>
<dbReference type="Pfam" id="PF07883">
    <property type="entry name" value="Cupin_2"/>
    <property type="match status" value="1"/>
</dbReference>
<protein>
    <submittedName>
        <fullName evidence="2">Cupin</fullName>
    </submittedName>
</protein>
<keyword evidence="3" id="KW-1185">Reference proteome</keyword>
<gene>
    <name evidence="2" type="ORF">CIL03_17970</name>
</gene>
<dbReference type="PANTHER" id="PTHR43346:SF1">
    <property type="entry name" value="QUERCETIN 2,3-DIOXYGENASE-RELATED"/>
    <property type="match status" value="1"/>
</dbReference>
<dbReference type="EMBL" id="NPMS01000013">
    <property type="protein sequence ID" value="OZU87180.1"/>
    <property type="molecule type" value="Genomic_DNA"/>
</dbReference>
<name>A0A265N575_9BACI</name>
<accession>A0A265N575</accession>
<organism evidence="2 3">
    <name type="scientific">Virgibacillus indicus</name>
    <dbReference type="NCBI Taxonomy" id="2024554"/>
    <lineage>
        <taxon>Bacteria</taxon>
        <taxon>Bacillati</taxon>
        <taxon>Bacillota</taxon>
        <taxon>Bacilli</taxon>
        <taxon>Bacillales</taxon>
        <taxon>Bacillaceae</taxon>
        <taxon>Virgibacillus</taxon>
    </lineage>
</organism>
<dbReference type="SUPFAM" id="SSF51182">
    <property type="entry name" value="RmlC-like cupins"/>
    <property type="match status" value="1"/>
</dbReference>
<dbReference type="OrthoDB" id="2080697at2"/>
<dbReference type="PANTHER" id="PTHR43346">
    <property type="entry name" value="LIGAND BINDING DOMAIN PROTEIN, PUTATIVE (AFU_ORTHOLOGUE AFUA_6G14370)-RELATED"/>
    <property type="match status" value="1"/>
</dbReference>
<evidence type="ECO:0000259" key="1">
    <source>
        <dbReference type="Pfam" id="PF07883"/>
    </source>
</evidence>
<feature type="domain" description="Cupin type-2" evidence="1">
    <location>
        <begin position="31"/>
        <end position="96"/>
    </location>
</feature>
<dbReference type="InterPro" id="IPR011051">
    <property type="entry name" value="RmlC_Cupin_sf"/>
</dbReference>
<reference evidence="2 3" key="1">
    <citation type="submission" date="2017-08" db="EMBL/GenBank/DDBJ databases">
        <title>Virgibacillus indicus sp. nov. and Virgibacillus profoundi sp. nov, two moderately halophilic bacteria isolated from marine sediment by using the Microfluidic Streak Plate.</title>
        <authorList>
            <person name="Xu B."/>
            <person name="Hu B."/>
            <person name="Wang J."/>
            <person name="Zhu Y."/>
            <person name="Huang L."/>
            <person name="Du W."/>
            <person name="Huang Y."/>
        </authorList>
    </citation>
    <scope>NUCLEOTIDE SEQUENCE [LARGE SCALE GENOMIC DNA]</scope>
    <source>
        <strain evidence="2 3">IO3-P2-C2</strain>
    </source>
</reference>
<evidence type="ECO:0000313" key="3">
    <source>
        <dbReference type="Proteomes" id="UP000216498"/>
    </source>
</evidence>
<comment type="caution">
    <text evidence="2">The sequence shown here is derived from an EMBL/GenBank/DDBJ whole genome shotgun (WGS) entry which is preliminary data.</text>
</comment>
<evidence type="ECO:0000313" key="2">
    <source>
        <dbReference type="EMBL" id="OZU87180.1"/>
    </source>
</evidence>
<dbReference type="InterPro" id="IPR014710">
    <property type="entry name" value="RmlC-like_jellyroll"/>
</dbReference>
<dbReference type="Gene3D" id="2.60.120.10">
    <property type="entry name" value="Jelly Rolls"/>
    <property type="match status" value="1"/>
</dbReference>
<dbReference type="InterPro" id="IPR013096">
    <property type="entry name" value="Cupin_2"/>
</dbReference>
<dbReference type="Proteomes" id="UP000216498">
    <property type="component" value="Unassembled WGS sequence"/>
</dbReference>
<dbReference type="RefSeq" id="WP_094887264.1">
    <property type="nucleotide sequence ID" value="NZ_NPMS01000013.1"/>
</dbReference>